<organism evidence="2 3">
    <name type="scientific">Ceratopteris richardii</name>
    <name type="common">Triangle waterfern</name>
    <dbReference type="NCBI Taxonomy" id="49495"/>
    <lineage>
        <taxon>Eukaryota</taxon>
        <taxon>Viridiplantae</taxon>
        <taxon>Streptophyta</taxon>
        <taxon>Embryophyta</taxon>
        <taxon>Tracheophyta</taxon>
        <taxon>Polypodiopsida</taxon>
        <taxon>Polypodiidae</taxon>
        <taxon>Polypodiales</taxon>
        <taxon>Pteridineae</taxon>
        <taxon>Pteridaceae</taxon>
        <taxon>Parkerioideae</taxon>
        <taxon>Ceratopteris</taxon>
    </lineage>
</organism>
<comment type="caution">
    <text evidence="2">The sequence shown here is derived from an EMBL/GenBank/DDBJ whole genome shotgun (WGS) entry which is preliminary data.</text>
</comment>
<name>A0A8T2UJL9_CERRI</name>
<dbReference type="PANTHER" id="PTHR32263">
    <property type="entry name" value="INACTIVE POLY [ADP-RIBOSE] POLYMERASE SRO4-RELATED"/>
    <property type="match status" value="1"/>
</dbReference>
<dbReference type="Gene3D" id="3.30.720.50">
    <property type="match status" value="1"/>
</dbReference>
<dbReference type="OrthoDB" id="6133115at2759"/>
<accession>A0A8T2UJL9</accession>
<gene>
    <name evidence="2" type="ORF">KP509_07G027000</name>
</gene>
<dbReference type="Pfam" id="PF23467">
    <property type="entry name" value="WWE_5"/>
    <property type="match status" value="1"/>
</dbReference>
<dbReference type="InterPro" id="IPR057823">
    <property type="entry name" value="WWE_RCD1"/>
</dbReference>
<proteinExistence type="predicted"/>
<dbReference type="InterPro" id="IPR037197">
    <property type="entry name" value="WWE_dom_sf"/>
</dbReference>
<keyword evidence="3" id="KW-1185">Reference proteome</keyword>
<dbReference type="InterPro" id="IPR044964">
    <property type="entry name" value="RCD1/SRO1-5"/>
</dbReference>
<protein>
    <recommendedName>
        <fullName evidence="1">RCD1 WWE domain-containing protein</fullName>
    </recommendedName>
</protein>
<sequence>MELDAFHSTACRKRKMDCGSQAWPCNVSNCNLWKPNTHITDDNSMPVHFLYMNKGRWTAYTHDINAPLSLSFAENKTSARFLLSQQSHAVHFVHMMQLNLQTGYVCSIAWIDGTGKLVMPATLFEGPSRLWLSLLKNKTQKLLFASSTDNFAASAQPP</sequence>
<dbReference type="EMBL" id="CM035412">
    <property type="protein sequence ID" value="KAH7432539.1"/>
    <property type="molecule type" value="Genomic_DNA"/>
</dbReference>
<evidence type="ECO:0000313" key="2">
    <source>
        <dbReference type="EMBL" id="KAH7432539.1"/>
    </source>
</evidence>
<dbReference type="SUPFAM" id="SSF117839">
    <property type="entry name" value="WWE domain"/>
    <property type="match status" value="1"/>
</dbReference>
<dbReference type="AlphaFoldDB" id="A0A8T2UJL9"/>
<evidence type="ECO:0000313" key="3">
    <source>
        <dbReference type="Proteomes" id="UP000825935"/>
    </source>
</evidence>
<evidence type="ECO:0000259" key="1">
    <source>
        <dbReference type="Pfam" id="PF23467"/>
    </source>
</evidence>
<feature type="domain" description="RCD1 WWE" evidence="1">
    <location>
        <begin position="45"/>
        <end position="117"/>
    </location>
</feature>
<reference evidence="2" key="1">
    <citation type="submission" date="2021-08" db="EMBL/GenBank/DDBJ databases">
        <title>WGS assembly of Ceratopteris richardii.</title>
        <authorList>
            <person name="Marchant D.B."/>
            <person name="Chen G."/>
            <person name="Jenkins J."/>
            <person name="Shu S."/>
            <person name="Leebens-Mack J."/>
            <person name="Grimwood J."/>
            <person name="Schmutz J."/>
            <person name="Soltis P."/>
            <person name="Soltis D."/>
            <person name="Chen Z.-H."/>
        </authorList>
    </citation>
    <scope>NUCLEOTIDE SEQUENCE</scope>
    <source>
        <strain evidence="2">Whitten #5841</strain>
        <tissue evidence="2">Leaf</tissue>
    </source>
</reference>
<dbReference type="Proteomes" id="UP000825935">
    <property type="component" value="Chromosome 7"/>
</dbReference>